<gene>
    <name evidence="2" type="ORF">IWX46DRAFT_591069</name>
</gene>
<protein>
    <submittedName>
        <fullName evidence="2">Uncharacterized protein</fullName>
    </submittedName>
</protein>
<feature type="region of interest" description="Disordered" evidence="1">
    <location>
        <begin position="1"/>
        <end position="153"/>
    </location>
</feature>
<evidence type="ECO:0000256" key="1">
    <source>
        <dbReference type="SAM" id="MobiDB-lite"/>
    </source>
</evidence>
<comment type="caution">
    <text evidence="2">The sequence shown here is derived from an EMBL/GenBank/DDBJ whole genome shotgun (WGS) entry which is preliminary data.</text>
</comment>
<accession>A0ABR1MMK7</accession>
<evidence type="ECO:0000313" key="2">
    <source>
        <dbReference type="EMBL" id="KAK7552327.1"/>
    </source>
</evidence>
<dbReference type="Proteomes" id="UP001365128">
    <property type="component" value="Unassembled WGS sequence"/>
</dbReference>
<feature type="compositionally biased region" description="Basic and acidic residues" evidence="1">
    <location>
        <begin position="85"/>
        <end position="95"/>
    </location>
</feature>
<evidence type="ECO:0000313" key="3">
    <source>
        <dbReference type="Proteomes" id="UP001365128"/>
    </source>
</evidence>
<sequence length="369" mass="42417">MLMSDYIGRSVLDSCPRNQDNQWPAMDPSSSDPSFVDQTPVIYEDSDTEAIEEPIPHRNPEASTNRSGHDRVRPPEQTQQAGANEDGRERDEPRAPRPLNPEAPHFPTPPSFRKAPRYPPGLPRRPELYHPKVPRPISNPRTNPRFPPGLEIFHPKAPRPYKYHWPAPQFPSGMLFAVPRDPRAPAIPYSCMPLQFLPDPPVPKRYLEVVQMERQDLAHPGEAPNAGSENLPNTPVRDDESELMHSAPSPEGRSLAADKRQEELKFWVRWCDEHAEAVEEKVKEYTSAINAAREKFRGVNWEEMSKKGLELRLDQPGFRDQYQLRQGLQEYEEERVWLGQAKGRLCSELDKALIEDWEARREMEPTPKL</sequence>
<dbReference type="EMBL" id="JBBPDW010000005">
    <property type="protein sequence ID" value="KAK7552327.1"/>
    <property type="molecule type" value="Genomic_DNA"/>
</dbReference>
<organism evidence="2 3">
    <name type="scientific">Phyllosticta citricarpa</name>
    <dbReference type="NCBI Taxonomy" id="55181"/>
    <lineage>
        <taxon>Eukaryota</taxon>
        <taxon>Fungi</taxon>
        <taxon>Dikarya</taxon>
        <taxon>Ascomycota</taxon>
        <taxon>Pezizomycotina</taxon>
        <taxon>Dothideomycetes</taxon>
        <taxon>Dothideomycetes incertae sedis</taxon>
        <taxon>Botryosphaeriales</taxon>
        <taxon>Phyllostictaceae</taxon>
        <taxon>Phyllosticta</taxon>
    </lineage>
</organism>
<keyword evidence="3" id="KW-1185">Reference proteome</keyword>
<feature type="compositionally biased region" description="Polar residues" evidence="1">
    <location>
        <begin position="16"/>
        <end position="37"/>
    </location>
</feature>
<feature type="region of interest" description="Disordered" evidence="1">
    <location>
        <begin position="219"/>
        <end position="256"/>
    </location>
</feature>
<proteinExistence type="predicted"/>
<reference evidence="2 3" key="1">
    <citation type="submission" date="2024-04" db="EMBL/GenBank/DDBJ databases">
        <title>Phyllosticta paracitricarpa is synonymous to the EU quarantine fungus P. citricarpa based on phylogenomic analyses.</title>
        <authorList>
            <consortium name="Lawrence Berkeley National Laboratory"/>
            <person name="Van Ingen-Buijs V.A."/>
            <person name="Van Westerhoven A.C."/>
            <person name="Haridas S."/>
            <person name="Skiadas P."/>
            <person name="Martin F."/>
            <person name="Groenewald J.Z."/>
            <person name="Crous P.W."/>
            <person name="Seidl M.F."/>
        </authorList>
    </citation>
    <scope>NUCLEOTIDE SEQUENCE [LARGE SCALE GENOMIC DNA]</scope>
    <source>
        <strain evidence="2 3">CBS 122670</strain>
    </source>
</reference>
<name>A0ABR1MMK7_9PEZI</name>
<feature type="compositionally biased region" description="Pro residues" evidence="1">
    <location>
        <begin position="96"/>
        <end position="110"/>
    </location>
</feature>